<dbReference type="InterPro" id="IPR019734">
    <property type="entry name" value="TPR_rpt"/>
</dbReference>
<dbReference type="Pfam" id="PF13424">
    <property type="entry name" value="TPR_12"/>
    <property type="match status" value="2"/>
</dbReference>
<comment type="caution">
    <text evidence="4">The sequence shown here is derived from an EMBL/GenBank/DDBJ whole genome shotgun (WGS) entry which is preliminary data.</text>
</comment>
<reference evidence="5" key="1">
    <citation type="journal article" date="2021" name="Science">
        <title>Hunting the eagle killer: A cyanobacterial neurotoxin causes vacuolar myelinopathy.</title>
        <authorList>
            <person name="Breinlinger S."/>
            <person name="Phillips T.J."/>
            <person name="Haram B.N."/>
            <person name="Mares J."/>
            <person name="Martinez Yerena J.A."/>
            <person name="Hrouzek P."/>
            <person name="Sobotka R."/>
            <person name="Henderson W.M."/>
            <person name="Schmieder P."/>
            <person name="Williams S.M."/>
            <person name="Lauderdale J.D."/>
            <person name="Wilde H.D."/>
            <person name="Gerrin W."/>
            <person name="Kust A."/>
            <person name="Washington J.W."/>
            <person name="Wagner C."/>
            <person name="Geier B."/>
            <person name="Liebeke M."/>
            <person name="Enke H."/>
            <person name="Niedermeyer T.H.J."/>
            <person name="Wilde S.B."/>
        </authorList>
    </citation>
    <scope>NUCLEOTIDE SEQUENCE [LARGE SCALE GENOMIC DNA]</scope>
    <source>
        <strain evidence="5">Thurmond2011</strain>
    </source>
</reference>
<dbReference type="Pfam" id="PF12770">
    <property type="entry name" value="CHAT"/>
    <property type="match status" value="1"/>
</dbReference>
<dbReference type="SMART" id="SM00028">
    <property type="entry name" value="TPR"/>
    <property type="match status" value="6"/>
</dbReference>
<protein>
    <submittedName>
        <fullName evidence="4">CHAT domain-containing protein</fullName>
    </submittedName>
</protein>
<feature type="coiled-coil region" evidence="2">
    <location>
        <begin position="309"/>
        <end position="336"/>
    </location>
</feature>
<evidence type="ECO:0000259" key="3">
    <source>
        <dbReference type="Pfam" id="PF12770"/>
    </source>
</evidence>
<keyword evidence="2" id="KW-0175">Coiled coil</keyword>
<feature type="domain" description="CHAT" evidence="3">
    <location>
        <begin position="539"/>
        <end position="820"/>
    </location>
</feature>
<dbReference type="AlphaFoldDB" id="A0AAP5MDT5"/>
<sequence length="822" mass="89562">AEALPKLEAALEAARAEGARKTEALALTRLGQTNLQLDRYAEGLRFIEQSLPVWEALGDRFQHAIAIHNYASAVWSLGDAVKALELYERALAIRKEIGDRAGEAYSLRGMSSCYWSMGEPADALDRARQALAIRVELKDPRGEADARNSLGLLYAVLGDAQRARAEFQQAYALAVKAGDEPTALNARGNLGWTAIGLGKFAEALPDLNAALAAFEKAGNRYAQAYVLHNLGNAYAGLKQPARAIECFERSLAIKKELGDRWGEAYTTHAMGETLGGAPGRALLEQALASRRALRDRTGLILTLGSLARLDRDAGDLAAAEREIREAIEAIETSRARLASQDFRASLLASKRDFYEFRTELLAKQGKVEAALESAEQSRGRLLLDRLGDALNGVREHADPKLVAQERAARRRVNTIADRLERLAAGPSKKAQETQLQAELDRAIAAARDAAEAVRSRRIAELEDPPLVSAKQMQGLLRAGETLLFYAPGREQTLLWIVTPQAVRMQTLPVKQAAIQAAVEQLLQRIAGKDPAWREPASALERLLGVSAVSGAKLIFAGDGVIESVPFAALPTCLQREVAYLPSVSALALRRAEPPRRGVERILAIADPVLGPRDPRMPAGAAASAIELPRLRFSRLEAEMLAKIRPDATILSLDFNASRDALLSNPARLREQTIVHLASHALVDPARPELSRLVLSAYNAQAKRIDDPAVRLHEIYQLDLRSARLVTLSACRTAQGSTLPGEGLVSLTRGFQYAGAASVLATLWDVDDRSTASWMEEFYTALLTRKQSVGAAMRSASAALRGKRAEWAHPYYWAGFVLQGEWR</sequence>
<feature type="non-terminal residue" evidence="4">
    <location>
        <position position="1"/>
    </location>
</feature>
<dbReference type="PANTHER" id="PTHR10098">
    <property type="entry name" value="RAPSYN-RELATED"/>
    <property type="match status" value="1"/>
</dbReference>
<organism evidence="4 5">
    <name type="scientific">Aetokthonos hydrillicola Thurmond2011</name>
    <dbReference type="NCBI Taxonomy" id="2712845"/>
    <lineage>
        <taxon>Bacteria</taxon>
        <taxon>Bacillati</taxon>
        <taxon>Cyanobacteriota</taxon>
        <taxon>Cyanophyceae</taxon>
        <taxon>Nostocales</taxon>
        <taxon>Hapalosiphonaceae</taxon>
        <taxon>Aetokthonos</taxon>
    </lineage>
</organism>
<dbReference type="PANTHER" id="PTHR10098:SF108">
    <property type="entry name" value="TETRATRICOPEPTIDE REPEAT PROTEIN 28"/>
    <property type="match status" value="1"/>
</dbReference>
<dbReference type="EMBL" id="JAALHA020000052">
    <property type="protein sequence ID" value="MDR9900992.1"/>
    <property type="molecule type" value="Genomic_DNA"/>
</dbReference>
<dbReference type="InterPro" id="IPR011990">
    <property type="entry name" value="TPR-like_helical_dom_sf"/>
</dbReference>
<feature type="repeat" description="TPR" evidence="1">
    <location>
        <begin position="224"/>
        <end position="257"/>
    </location>
</feature>
<evidence type="ECO:0000256" key="2">
    <source>
        <dbReference type="SAM" id="Coils"/>
    </source>
</evidence>
<dbReference type="RefSeq" id="WP_310834563.1">
    <property type="nucleotide sequence ID" value="NZ_JAALHA020000052.1"/>
</dbReference>
<evidence type="ECO:0000313" key="4">
    <source>
        <dbReference type="EMBL" id="MDR9900992.1"/>
    </source>
</evidence>
<proteinExistence type="predicted"/>
<dbReference type="SUPFAM" id="SSF48452">
    <property type="entry name" value="TPR-like"/>
    <property type="match status" value="2"/>
</dbReference>
<dbReference type="Proteomes" id="UP000667802">
    <property type="component" value="Unassembled WGS sequence"/>
</dbReference>
<evidence type="ECO:0000313" key="5">
    <source>
        <dbReference type="Proteomes" id="UP000667802"/>
    </source>
</evidence>
<dbReference type="Gene3D" id="1.25.40.10">
    <property type="entry name" value="Tetratricopeptide repeat domain"/>
    <property type="match status" value="2"/>
</dbReference>
<dbReference type="InterPro" id="IPR024983">
    <property type="entry name" value="CHAT_dom"/>
</dbReference>
<accession>A0AAP5MDT5</accession>
<evidence type="ECO:0000256" key="1">
    <source>
        <dbReference type="PROSITE-ProRule" id="PRU00339"/>
    </source>
</evidence>
<gene>
    <name evidence="4" type="ORF">G7B40_042225</name>
</gene>
<name>A0AAP5MDT5_9CYAN</name>
<dbReference type="PROSITE" id="PS50005">
    <property type="entry name" value="TPR"/>
    <property type="match status" value="1"/>
</dbReference>
<keyword evidence="5" id="KW-1185">Reference proteome</keyword>
<keyword evidence="1" id="KW-0802">TPR repeat</keyword>